<dbReference type="PANTHER" id="PTHR43739">
    <property type="entry name" value="XYLOGLUCANASE (EUROFUNG)"/>
    <property type="match status" value="1"/>
</dbReference>
<reference evidence="3" key="1">
    <citation type="journal article" date="2022" name="Int. J. Syst. Evol. Microbiol.">
        <title>Anaeromyxobacter oryzae sp. nov., Anaeromyxobacter diazotrophicus sp. nov. and Anaeromyxobacter paludicola sp. nov., isolated from paddy soils.</title>
        <authorList>
            <person name="Itoh H."/>
            <person name="Xu Z."/>
            <person name="Mise K."/>
            <person name="Masuda Y."/>
            <person name="Ushijima N."/>
            <person name="Hayakawa C."/>
            <person name="Shiratori Y."/>
            <person name="Senoo K."/>
        </authorList>
    </citation>
    <scope>NUCLEOTIDE SEQUENCE [LARGE SCALE GENOMIC DNA]</scope>
    <source>
        <strain evidence="3">Red630</strain>
    </source>
</reference>
<dbReference type="RefSeq" id="WP_248343274.1">
    <property type="nucleotide sequence ID" value="NZ_AP025592.1"/>
</dbReference>
<evidence type="ECO:0000256" key="1">
    <source>
        <dbReference type="SAM" id="MobiDB-lite"/>
    </source>
</evidence>
<dbReference type="SUPFAM" id="SSF110296">
    <property type="entry name" value="Oligoxyloglucan reducing end-specific cellobiohydrolase"/>
    <property type="match status" value="1"/>
</dbReference>
<accession>A0ABM7XFS3</accession>
<dbReference type="InterPro" id="IPR015943">
    <property type="entry name" value="WD40/YVTN_repeat-like_dom_sf"/>
</dbReference>
<protein>
    <submittedName>
        <fullName evidence="2">Glycosyl hydrolase</fullName>
    </submittedName>
</protein>
<feature type="region of interest" description="Disordered" evidence="1">
    <location>
        <begin position="1"/>
        <end position="26"/>
    </location>
</feature>
<dbReference type="CDD" id="cd15482">
    <property type="entry name" value="Sialidase_non-viral"/>
    <property type="match status" value="1"/>
</dbReference>
<dbReference type="InterPro" id="IPR052025">
    <property type="entry name" value="Xyloglucanase_GH74"/>
</dbReference>
<sequence length="403" mass="44547">MPPTARTARARSTSSPAKPRRRPPAGGRLALLVATRKGAWIYLGDPSRRRWEVRGPHFLGQIIHHLVLDPRDRRTLLAATRTGHLGPTLFRSTDLGRTWAEAKRPPAFPKAREGEPARVVDHTFWLTPGHASEPGAWYAGTSPQGLFRSADGGDTWEPVAGFNDHPRYAEWTGGAQGGTPNGPKLHSILVDPRDPAHLYLGMSSGGVHESLDRGESWTPVVAGMEVVEGFDPANLSFHDPHCVRYSPARPDRLYQQNHCGIYRLDRPSTEWVRIGRNMPRRVGDIGFPLVVHPRDPDTAWVFPMDGTTVWPRTSPDGKPAAYVTRNAGRTWRRLDGGLPERQAWWTVKRQAMAADAGEPVGLYLGTTAGEVWASRDEGGRWACLARHLPEIYAVEAAEADGVR</sequence>
<dbReference type="PANTHER" id="PTHR43739:SF5">
    <property type="entry name" value="EXO-ALPHA-SIALIDASE"/>
    <property type="match status" value="1"/>
</dbReference>
<evidence type="ECO:0000313" key="3">
    <source>
        <dbReference type="Proteomes" id="UP001162734"/>
    </source>
</evidence>
<name>A0ABM7XFS3_9BACT</name>
<evidence type="ECO:0000313" key="2">
    <source>
        <dbReference type="EMBL" id="BDG10742.1"/>
    </source>
</evidence>
<dbReference type="Proteomes" id="UP001162734">
    <property type="component" value="Chromosome"/>
</dbReference>
<gene>
    <name evidence="2" type="ORF">AMPC_38550</name>
</gene>
<feature type="compositionally biased region" description="Low complexity" evidence="1">
    <location>
        <begin position="1"/>
        <end position="17"/>
    </location>
</feature>
<proteinExistence type="predicted"/>
<organism evidence="2 3">
    <name type="scientific">Anaeromyxobacter paludicola</name>
    <dbReference type="NCBI Taxonomy" id="2918171"/>
    <lineage>
        <taxon>Bacteria</taxon>
        <taxon>Pseudomonadati</taxon>
        <taxon>Myxococcota</taxon>
        <taxon>Myxococcia</taxon>
        <taxon>Myxococcales</taxon>
        <taxon>Cystobacterineae</taxon>
        <taxon>Anaeromyxobacteraceae</taxon>
        <taxon>Anaeromyxobacter</taxon>
    </lineage>
</organism>
<dbReference type="GO" id="GO:0016787">
    <property type="term" value="F:hydrolase activity"/>
    <property type="evidence" value="ECO:0007669"/>
    <property type="project" value="UniProtKB-KW"/>
</dbReference>
<keyword evidence="2" id="KW-0378">Hydrolase</keyword>
<dbReference type="EMBL" id="AP025592">
    <property type="protein sequence ID" value="BDG10742.1"/>
    <property type="molecule type" value="Genomic_DNA"/>
</dbReference>
<dbReference type="Gene3D" id="2.130.10.10">
    <property type="entry name" value="YVTN repeat-like/Quinoprotein amine dehydrogenase"/>
    <property type="match status" value="1"/>
</dbReference>
<keyword evidence="3" id="KW-1185">Reference proteome</keyword>